<dbReference type="Proteomes" id="UP000018542">
    <property type="component" value="Chromosome"/>
</dbReference>
<evidence type="ECO:0000313" key="2">
    <source>
        <dbReference type="EMBL" id="AHB48519.1"/>
    </source>
</evidence>
<dbReference type="OrthoDB" id="7933091at2"/>
<dbReference type="EMBL" id="CP006912">
    <property type="protein sequence ID" value="AHB48519.1"/>
    <property type="molecule type" value="Genomic_DNA"/>
</dbReference>
<proteinExistence type="predicted"/>
<organism evidence="2 3">
    <name type="scientific">Hyphomicrobium nitrativorans NL23</name>
    <dbReference type="NCBI Taxonomy" id="1029756"/>
    <lineage>
        <taxon>Bacteria</taxon>
        <taxon>Pseudomonadati</taxon>
        <taxon>Pseudomonadota</taxon>
        <taxon>Alphaproteobacteria</taxon>
        <taxon>Hyphomicrobiales</taxon>
        <taxon>Hyphomicrobiaceae</taxon>
        <taxon>Hyphomicrobium</taxon>
    </lineage>
</organism>
<dbReference type="HOGENOM" id="CLU_118465_0_0_5"/>
<accession>V5SEY2</accession>
<protein>
    <submittedName>
        <fullName evidence="2">Uncharacterized protein</fullName>
    </submittedName>
</protein>
<dbReference type="AlphaFoldDB" id="V5SEY2"/>
<dbReference type="RefSeq" id="WP_023787197.1">
    <property type="nucleotide sequence ID" value="NC_022997.1"/>
</dbReference>
<dbReference type="PATRIC" id="fig|1029756.8.peg.1902"/>
<keyword evidence="1" id="KW-0732">Signal</keyword>
<reference evidence="2 3" key="1">
    <citation type="journal article" date="2014" name="Genome Announc.">
        <title>Complete Genome Sequence of Hyphomicrobium nitrativorans Strain NL23, a Denitrifying Bacterium Isolated from Biofilm of a Methanol-Fed Denitrification System Treating Seawater at the Montreal Biodome.</title>
        <authorList>
            <person name="Martineau C."/>
            <person name="Villeneuve C."/>
            <person name="Mauffrey F."/>
            <person name="Villemur R."/>
        </authorList>
    </citation>
    <scope>NUCLEOTIDE SEQUENCE [LARGE SCALE GENOMIC DNA]</scope>
    <source>
        <strain evidence="2">NL23</strain>
    </source>
</reference>
<name>V5SEY2_9HYPH</name>
<evidence type="ECO:0000256" key="1">
    <source>
        <dbReference type="SAM" id="SignalP"/>
    </source>
</evidence>
<sequence length="162" mass="16466">MTRTRFAVLSAAALALAAGAAPAASSSGTFNALHGAWTGSGSVRLENGTTQRIRCRGYYTARSGGAALGMAINCSNSANFKIHMRANLTSSGNQINGSWEEREFNQTGSVNGRASGNGFNLSFSGAISGSMAVSLSGSRQTVNISTGGPGFTGVNMQFAKSG</sequence>
<evidence type="ECO:0000313" key="3">
    <source>
        <dbReference type="Proteomes" id="UP000018542"/>
    </source>
</evidence>
<keyword evidence="3" id="KW-1185">Reference proteome</keyword>
<gene>
    <name evidence="2" type="ORF">W911_09135</name>
</gene>
<dbReference type="KEGG" id="hni:W911_09135"/>
<feature type="signal peptide" evidence="1">
    <location>
        <begin position="1"/>
        <end position="23"/>
    </location>
</feature>
<feature type="chain" id="PRO_5004740588" evidence="1">
    <location>
        <begin position="24"/>
        <end position="162"/>
    </location>
</feature>